<comment type="caution">
    <text evidence="1">The sequence shown here is derived from an EMBL/GenBank/DDBJ whole genome shotgun (WGS) entry which is preliminary data.</text>
</comment>
<keyword evidence="2" id="KW-1185">Reference proteome</keyword>
<proteinExistence type="predicted"/>
<reference evidence="1 2" key="1">
    <citation type="submission" date="2024-07" db="EMBL/GenBank/DDBJ databases">
        <title>Characterization of a bacterium isolated from hydrolysated instant sea cucumber by whole-genome sequencing and metabolomics.</title>
        <authorList>
            <person name="Luo X."/>
            <person name="Zhang Z."/>
            <person name="Zheng Z."/>
            <person name="Zhang W."/>
            <person name="Ming T."/>
            <person name="Jiao L."/>
            <person name="Su X."/>
            <person name="Kong F."/>
            <person name="Xu J."/>
        </authorList>
    </citation>
    <scope>NUCLEOTIDE SEQUENCE [LARGE SCALE GENOMIC DNA]</scope>
    <source>
        <strain evidence="1 2">XL-2024</strain>
    </source>
</reference>
<sequence>MRFENDDKIYPYCPFITRIVEVGGLTKSQLIQKLQQYSILMNEYGEKLFADDKFTTSNKKSSLQTVELTVGNLGFPDGANTDRIFKRANELGLKLCPLELGPHLRMEYLDQLEGYSGNPLKQQQAPSGSITIASEILTEDDEFPKGFYLRRINGVLWLRGYCADHLHVWNPNDHFIFCEKTLQDK</sequence>
<dbReference type="Proteomes" id="UP001558534">
    <property type="component" value="Unassembled WGS sequence"/>
</dbReference>
<dbReference type="RefSeq" id="WP_368634967.1">
    <property type="nucleotide sequence ID" value="NZ_JBFRHK010000001.1"/>
</dbReference>
<keyword evidence="1" id="KW-0378">Hydrolase</keyword>
<evidence type="ECO:0000313" key="2">
    <source>
        <dbReference type="Proteomes" id="UP001558534"/>
    </source>
</evidence>
<protein>
    <submittedName>
        <fullName evidence="1">Helicase</fullName>
    </submittedName>
</protein>
<accession>A0ABV3VSS9</accession>
<dbReference type="EMBL" id="JBFRHK010000001">
    <property type="protein sequence ID" value="MEX3743947.1"/>
    <property type="molecule type" value="Genomic_DNA"/>
</dbReference>
<keyword evidence="1" id="KW-0067">ATP-binding</keyword>
<gene>
    <name evidence="1" type="ORF">AB1300_02230</name>
</gene>
<keyword evidence="1" id="KW-0347">Helicase</keyword>
<dbReference type="GO" id="GO:0004386">
    <property type="term" value="F:helicase activity"/>
    <property type="evidence" value="ECO:0007669"/>
    <property type="project" value="UniProtKB-KW"/>
</dbReference>
<evidence type="ECO:0000313" key="1">
    <source>
        <dbReference type="EMBL" id="MEX3743947.1"/>
    </source>
</evidence>
<organism evidence="1 2">
    <name type="scientific">Lysinibacillus xylanilyticus</name>
    <dbReference type="NCBI Taxonomy" id="582475"/>
    <lineage>
        <taxon>Bacteria</taxon>
        <taxon>Bacillati</taxon>
        <taxon>Bacillota</taxon>
        <taxon>Bacilli</taxon>
        <taxon>Bacillales</taxon>
        <taxon>Bacillaceae</taxon>
        <taxon>Lysinibacillus</taxon>
    </lineage>
</organism>
<keyword evidence="1" id="KW-0547">Nucleotide-binding</keyword>
<name>A0ABV3VSS9_9BACI</name>